<keyword evidence="2" id="KW-1185">Reference proteome</keyword>
<organism evidence="1 2">
    <name type="scientific">Trichinella pseudospiralis</name>
    <name type="common">Parasitic roundworm</name>
    <dbReference type="NCBI Taxonomy" id="6337"/>
    <lineage>
        <taxon>Eukaryota</taxon>
        <taxon>Metazoa</taxon>
        <taxon>Ecdysozoa</taxon>
        <taxon>Nematoda</taxon>
        <taxon>Enoplea</taxon>
        <taxon>Dorylaimia</taxon>
        <taxon>Trichinellida</taxon>
        <taxon>Trichinellidae</taxon>
        <taxon>Trichinella</taxon>
    </lineage>
</organism>
<accession>A0A0V1DN64</accession>
<dbReference type="Proteomes" id="UP000054995">
    <property type="component" value="Unassembled WGS sequence"/>
</dbReference>
<evidence type="ECO:0000313" key="1">
    <source>
        <dbReference type="EMBL" id="KRY62610.1"/>
    </source>
</evidence>
<evidence type="ECO:0000313" key="2">
    <source>
        <dbReference type="Proteomes" id="UP000054995"/>
    </source>
</evidence>
<proteinExistence type="predicted"/>
<name>A0A0V1DN64_TRIPS</name>
<comment type="caution">
    <text evidence="1">The sequence shown here is derived from an EMBL/GenBank/DDBJ whole genome shotgun (WGS) entry which is preliminary data.</text>
</comment>
<dbReference type="EMBL" id="JYDT01003200">
    <property type="protein sequence ID" value="KRY62610.1"/>
    <property type="molecule type" value="Genomic_DNA"/>
</dbReference>
<dbReference type="AlphaFoldDB" id="A0A0V1DN64"/>
<gene>
    <name evidence="1" type="ORF">T4D_6660</name>
</gene>
<protein>
    <submittedName>
        <fullName evidence="1">Uncharacterized protein</fullName>
    </submittedName>
</protein>
<sequence length="41" mass="4696">MHIVGSGIWRETLKRGKNEKCSLTCNMASKLTSEENENLTW</sequence>
<reference evidence="1 2" key="1">
    <citation type="submission" date="2015-01" db="EMBL/GenBank/DDBJ databases">
        <title>Evolution of Trichinella species and genotypes.</title>
        <authorList>
            <person name="Korhonen P.K."/>
            <person name="Edoardo P."/>
            <person name="Giuseppe L.R."/>
            <person name="Gasser R.B."/>
        </authorList>
    </citation>
    <scope>NUCLEOTIDE SEQUENCE [LARGE SCALE GENOMIC DNA]</scope>
    <source>
        <strain evidence="1">ISS470</strain>
    </source>
</reference>